<evidence type="ECO:0000256" key="3">
    <source>
        <dbReference type="ARBA" id="ARBA00022475"/>
    </source>
</evidence>
<organism evidence="10 11">
    <name type="scientific">Aliarcobacter cryaerophilus</name>
    <dbReference type="NCBI Taxonomy" id="28198"/>
    <lineage>
        <taxon>Bacteria</taxon>
        <taxon>Pseudomonadati</taxon>
        <taxon>Campylobacterota</taxon>
        <taxon>Epsilonproteobacteria</taxon>
        <taxon>Campylobacterales</taxon>
        <taxon>Arcobacteraceae</taxon>
        <taxon>Aliarcobacter</taxon>
    </lineage>
</organism>
<proteinExistence type="predicted"/>
<gene>
    <name evidence="10" type="ORF">CJ671_06980</name>
</gene>
<dbReference type="InterPro" id="IPR033479">
    <property type="entry name" value="dCache_1"/>
</dbReference>
<evidence type="ECO:0000259" key="9">
    <source>
        <dbReference type="PROSITE" id="PS50887"/>
    </source>
</evidence>
<keyword evidence="3" id="KW-1003">Cell membrane</keyword>
<dbReference type="InterPro" id="IPR043128">
    <property type="entry name" value="Rev_trsase/Diguanyl_cyclase"/>
</dbReference>
<comment type="catalytic activity">
    <reaction evidence="7">
        <text>2 GTP = 3',3'-c-di-GMP + 2 diphosphate</text>
        <dbReference type="Rhea" id="RHEA:24898"/>
        <dbReference type="ChEBI" id="CHEBI:33019"/>
        <dbReference type="ChEBI" id="CHEBI:37565"/>
        <dbReference type="ChEBI" id="CHEBI:58805"/>
        <dbReference type="EC" id="2.7.7.65"/>
    </reaction>
</comment>
<evidence type="ECO:0000256" key="8">
    <source>
        <dbReference type="SAM" id="Phobius"/>
    </source>
</evidence>
<dbReference type="PANTHER" id="PTHR45138:SF9">
    <property type="entry name" value="DIGUANYLATE CYCLASE DGCM-RELATED"/>
    <property type="match status" value="1"/>
</dbReference>
<dbReference type="Gene3D" id="3.30.450.20">
    <property type="entry name" value="PAS domain"/>
    <property type="match status" value="1"/>
</dbReference>
<dbReference type="SMART" id="SM00267">
    <property type="entry name" value="GGDEF"/>
    <property type="match status" value="1"/>
</dbReference>
<dbReference type="Proteomes" id="UP000238649">
    <property type="component" value="Unassembled WGS sequence"/>
</dbReference>
<dbReference type="AlphaFoldDB" id="A0A2S9SSL6"/>
<feature type="transmembrane region" description="Helical" evidence="8">
    <location>
        <begin position="12"/>
        <end position="37"/>
    </location>
</feature>
<dbReference type="InterPro" id="IPR029787">
    <property type="entry name" value="Nucleotide_cyclase"/>
</dbReference>
<evidence type="ECO:0000256" key="2">
    <source>
        <dbReference type="ARBA" id="ARBA00012528"/>
    </source>
</evidence>
<keyword evidence="4 8" id="KW-0812">Transmembrane</keyword>
<dbReference type="Pfam" id="PF00990">
    <property type="entry name" value="GGDEF"/>
    <property type="match status" value="1"/>
</dbReference>
<dbReference type="GO" id="GO:0005886">
    <property type="term" value="C:plasma membrane"/>
    <property type="evidence" value="ECO:0007669"/>
    <property type="project" value="UniProtKB-SubCell"/>
</dbReference>
<evidence type="ECO:0000256" key="1">
    <source>
        <dbReference type="ARBA" id="ARBA00004651"/>
    </source>
</evidence>
<dbReference type="EMBL" id="NXGH01000018">
    <property type="protein sequence ID" value="PRM89562.1"/>
    <property type="molecule type" value="Genomic_DNA"/>
</dbReference>
<dbReference type="FunFam" id="3.30.70.270:FF:000001">
    <property type="entry name" value="Diguanylate cyclase domain protein"/>
    <property type="match status" value="1"/>
</dbReference>
<dbReference type="NCBIfam" id="TIGR00254">
    <property type="entry name" value="GGDEF"/>
    <property type="match status" value="1"/>
</dbReference>
<dbReference type="RefSeq" id="WP_105911995.1">
    <property type="nucleotide sequence ID" value="NZ_NXGH01000018.1"/>
</dbReference>
<name>A0A2S9SSL6_9BACT</name>
<evidence type="ECO:0000256" key="4">
    <source>
        <dbReference type="ARBA" id="ARBA00022692"/>
    </source>
</evidence>
<feature type="domain" description="GGDEF" evidence="9">
    <location>
        <begin position="367"/>
        <end position="504"/>
    </location>
</feature>
<dbReference type="GO" id="GO:1902201">
    <property type="term" value="P:negative regulation of bacterial-type flagellum-dependent cell motility"/>
    <property type="evidence" value="ECO:0007669"/>
    <property type="project" value="TreeGrafter"/>
</dbReference>
<dbReference type="InterPro" id="IPR029151">
    <property type="entry name" value="Sensor-like_sf"/>
</dbReference>
<protein>
    <recommendedName>
        <fullName evidence="2">diguanylate cyclase</fullName>
        <ecNumber evidence="2">2.7.7.65</ecNumber>
    </recommendedName>
</protein>
<comment type="caution">
    <text evidence="10">The sequence shown here is derived from an EMBL/GenBank/DDBJ whole genome shotgun (WGS) entry which is preliminary data.</text>
</comment>
<evidence type="ECO:0000313" key="11">
    <source>
        <dbReference type="Proteomes" id="UP000238649"/>
    </source>
</evidence>
<dbReference type="GO" id="GO:0052621">
    <property type="term" value="F:diguanylate cyclase activity"/>
    <property type="evidence" value="ECO:0007669"/>
    <property type="project" value="UniProtKB-EC"/>
</dbReference>
<comment type="subcellular location">
    <subcellularLocation>
        <location evidence="1">Cell membrane</location>
        <topology evidence="1">Multi-pass membrane protein</topology>
    </subcellularLocation>
</comment>
<evidence type="ECO:0000256" key="7">
    <source>
        <dbReference type="ARBA" id="ARBA00034247"/>
    </source>
</evidence>
<keyword evidence="6 8" id="KW-0472">Membrane</keyword>
<dbReference type="GO" id="GO:0043709">
    <property type="term" value="P:cell adhesion involved in single-species biofilm formation"/>
    <property type="evidence" value="ECO:0007669"/>
    <property type="project" value="TreeGrafter"/>
</dbReference>
<feature type="transmembrane region" description="Helical" evidence="8">
    <location>
        <begin position="290"/>
        <end position="311"/>
    </location>
</feature>
<dbReference type="Gene3D" id="3.30.70.270">
    <property type="match status" value="1"/>
</dbReference>
<accession>A0A2S9SSL6</accession>
<dbReference type="PROSITE" id="PS50887">
    <property type="entry name" value="GGDEF"/>
    <property type="match status" value="1"/>
</dbReference>
<evidence type="ECO:0000256" key="5">
    <source>
        <dbReference type="ARBA" id="ARBA00022989"/>
    </source>
</evidence>
<dbReference type="CDD" id="cd01949">
    <property type="entry name" value="GGDEF"/>
    <property type="match status" value="1"/>
</dbReference>
<dbReference type="CDD" id="cd12914">
    <property type="entry name" value="PDC1_DGC_like"/>
    <property type="match status" value="1"/>
</dbReference>
<dbReference type="Pfam" id="PF02743">
    <property type="entry name" value="dCache_1"/>
    <property type="match status" value="1"/>
</dbReference>
<dbReference type="PANTHER" id="PTHR45138">
    <property type="entry name" value="REGULATORY COMPONENTS OF SENSORY TRANSDUCTION SYSTEM"/>
    <property type="match status" value="1"/>
</dbReference>
<sequence length="504" mass="58047">MQENFKKSIIKTFAIEWFLYIFFIIIITIFIIFTILFEKQKVIKREENRLSTQVKIINDNILMQIYSINEAFKNIKTAINKKNDLISNLKLFVNVIPSVRTFLIMDKNGDIIASSRDDLLAFNYSSRDYFKIIRENPIENRLFISSPYISVLGNLTINISTPFFDENKDFAGIVLASFDPTALSNLLSSVIYSDDMKASIIHGDGTLFLTFPSNSLLVGKKLLDSQSLLSKHISSGNILNTFEGLTYVGGDNRILSIYSIIPSELDVNTPLYVSVSRSLSTLYDDIKNEIIVMAILYFLLLIFSIPGIFFLQKRRYILLQFDIKNREESRKKLENLAYIDSLTKIANRRYFDEFLEKEWNYCKRNKKELSIILIDIDFFKQYNDTYGHQAGDLCLQKIARCLEDKLNRSHDLVARYGGEEFVCILPNTNKLDAINIATKLKIAVQNLEIQHKNSIISNIVTISLGVSTVIPKDELDKTKLIKKADNALYLSKESSRNRVEFEEF</sequence>
<reference evidence="10 11" key="1">
    <citation type="submission" date="2017-09" db="EMBL/GenBank/DDBJ databases">
        <title>Reassesment of A. cryaerophilus.</title>
        <authorList>
            <person name="Perez-Cataluna A."/>
            <person name="Collado L."/>
            <person name="Salgado O."/>
            <person name="Lefinanco V."/>
            <person name="Figueras M.J."/>
        </authorList>
    </citation>
    <scope>NUCLEOTIDE SEQUENCE [LARGE SCALE GENOMIC DNA]</scope>
    <source>
        <strain evidence="10 11">LMG 9871</strain>
    </source>
</reference>
<evidence type="ECO:0000256" key="6">
    <source>
        <dbReference type="ARBA" id="ARBA00023136"/>
    </source>
</evidence>
<dbReference type="EC" id="2.7.7.65" evidence="2"/>
<dbReference type="OrthoDB" id="9778432at2"/>
<dbReference type="InterPro" id="IPR050469">
    <property type="entry name" value="Diguanylate_Cyclase"/>
</dbReference>
<evidence type="ECO:0000313" key="10">
    <source>
        <dbReference type="EMBL" id="PRM89562.1"/>
    </source>
</evidence>
<dbReference type="SUPFAM" id="SSF103190">
    <property type="entry name" value="Sensory domain-like"/>
    <property type="match status" value="1"/>
</dbReference>
<dbReference type="SUPFAM" id="SSF55073">
    <property type="entry name" value="Nucleotide cyclase"/>
    <property type="match status" value="1"/>
</dbReference>
<keyword evidence="5 8" id="KW-1133">Transmembrane helix</keyword>
<dbReference type="InterPro" id="IPR000160">
    <property type="entry name" value="GGDEF_dom"/>
</dbReference>